<evidence type="ECO:0000313" key="2">
    <source>
        <dbReference type="Proteomes" id="UP000553776"/>
    </source>
</evidence>
<dbReference type="AlphaFoldDB" id="A0A841U1I7"/>
<gene>
    <name evidence="1" type="ORF">H7B90_23645</name>
</gene>
<dbReference type="Pfam" id="PF06356">
    <property type="entry name" value="DUF1064"/>
    <property type="match status" value="1"/>
</dbReference>
<protein>
    <submittedName>
        <fullName evidence="1">DUF1064 domain-containing protein</fullName>
    </submittedName>
</protein>
<accession>A0A841U1I7</accession>
<dbReference type="Proteomes" id="UP000553776">
    <property type="component" value="Unassembled WGS sequence"/>
</dbReference>
<organism evidence="1 2">
    <name type="scientific">Cohnella xylanilytica</name>
    <dbReference type="NCBI Taxonomy" id="557555"/>
    <lineage>
        <taxon>Bacteria</taxon>
        <taxon>Bacillati</taxon>
        <taxon>Bacillota</taxon>
        <taxon>Bacilli</taxon>
        <taxon>Bacillales</taxon>
        <taxon>Paenibacillaceae</taxon>
        <taxon>Cohnella</taxon>
    </lineage>
</organism>
<comment type="caution">
    <text evidence="1">The sequence shown here is derived from an EMBL/GenBank/DDBJ whole genome shotgun (WGS) entry which is preliminary data.</text>
</comment>
<dbReference type="InterPro" id="IPR009414">
    <property type="entry name" value="DUF1064"/>
</dbReference>
<name>A0A841U1I7_9BACL</name>
<reference evidence="1 2" key="1">
    <citation type="submission" date="2020-08" db="EMBL/GenBank/DDBJ databases">
        <title>Cohnella phylogeny.</title>
        <authorList>
            <person name="Dunlap C."/>
        </authorList>
    </citation>
    <scope>NUCLEOTIDE SEQUENCE [LARGE SCALE GENOMIC DNA]</scope>
    <source>
        <strain evidence="1 2">DSM 25239</strain>
    </source>
</reference>
<sequence length="120" mass="14122">MIRLRNQSKYRAQKTTVDGITFDSQREAQHYSFLKLQQRMGLVKEIKLQPVYVLLEPYKHPQTGKKVQGIKYRADFLVTYPDGSQEVIDVKSEPTRKKEAYVLKKKLFESRYGQAIKEIL</sequence>
<keyword evidence="2" id="KW-1185">Reference proteome</keyword>
<dbReference type="EMBL" id="JACJVR010000090">
    <property type="protein sequence ID" value="MBB6694395.1"/>
    <property type="molecule type" value="Genomic_DNA"/>
</dbReference>
<evidence type="ECO:0000313" key="1">
    <source>
        <dbReference type="EMBL" id="MBB6694395.1"/>
    </source>
</evidence>
<dbReference type="RefSeq" id="WP_185138365.1">
    <property type="nucleotide sequence ID" value="NZ_JACJVR010000090.1"/>
</dbReference>
<proteinExistence type="predicted"/>